<dbReference type="Proteomes" id="UP000709295">
    <property type="component" value="Unassembled WGS sequence"/>
</dbReference>
<dbReference type="EMBL" id="JAENGY010000872">
    <property type="protein sequence ID" value="KAG6955416.1"/>
    <property type="molecule type" value="Genomic_DNA"/>
</dbReference>
<name>A0A8J5M2F6_9STRA</name>
<proteinExistence type="predicted"/>
<protein>
    <recommendedName>
        <fullName evidence="3">PiggyBac transposable element-derived protein domain-containing protein</fullName>
    </recommendedName>
</protein>
<evidence type="ECO:0000313" key="2">
    <source>
        <dbReference type="Proteomes" id="UP000709295"/>
    </source>
</evidence>
<dbReference type="AlphaFoldDB" id="A0A8J5M2F6"/>
<keyword evidence="2" id="KW-1185">Reference proteome</keyword>
<reference evidence="1" key="1">
    <citation type="submission" date="2021-01" db="EMBL/GenBank/DDBJ databases">
        <title>Phytophthora aleatoria, a newly-described species from Pinus radiata is distinct from Phytophthora cactorum isolates based on comparative genomics.</title>
        <authorList>
            <person name="Mcdougal R."/>
            <person name="Panda P."/>
            <person name="Williams N."/>
            <person name="Studholme D.J."/>
        </authorList>
    </citation>
    <scope>NUCLEOTIDE SEQUENCE</scope>
    <source>
        <strain evidence="1">NZFS 4037</strain>
    </source>
</reference>
<evidence type="ECO:0008006" key="3">
    <source>
        <dbReference type="Google" id="ProtNLM"/>
    </source>
</evidence>
<organism evidence="1 2">
    <name type="scientific">Phytophthora aleatoria</name>
    <dbReference type="NCBI Taxonomy" id="2496075"/>
    <lineage>
        <taxon>Eukaryota</taxon>
        <taxon>Sar</taxon>
        <taxon>Stramenopiles</taxon>
        <taxon>Oomycota</taxon>
        <taxon>Peronosporomycetes</taxon>
        <taxon>Peronosporales</taxon>
        <taxon>Peronosporaceae</taxon>
        <taxon>Phytophthora</taxon>
    </lineage>
</organism>
<gene>
    <name evidence="1" type="ORF">JG688_00011896</name>
</gene>
<evidence type="ECO:0000313" key="1">
    <source>
        <dbReference type="EMBL" id="KAG6955416.1"/>
    </source>
</evidence>
<sequence>MKMFTWLIDIAIINSHTLLNTVRPAAVSDVELREFKRRLTDSLTKTEKCNKQRRELHKNAC</sequence>
<comment type="caution">
    <text evidence="1">The sequence shown here is derived from an EMBL/GenBank/DDBJ whole genome shotgun (WGS) entry which is preliminary data.</text>
</comment>
<accession>A0A8J5M2F6</accession>
<feature type="non-terminal residue" evidence="1">
    <location>
        <position position="61"/>
    </location>
</feature>